<evidence type="ECO:0000313" key="5">
    <source>
        <dbReference type="EMBL" id="TRZ36959.1"/>
    </source>
</evidence>
<dbReference type="SUPFAM" id="SSF46785">
    <property type="entry name" value="Winged helix' DNA-binding domain"/>
    <property type="match status" value="1"/>
</dbReference>
<dbReference type="GO" id="GO:0003677">
    <property type="term" value="F:DNA binding"/>
    <property type="evidence" value="ECO:0007669"/>
    <property type="project" value="UniProtKB-KW"/>
</dbReference>
<dbReference type="SMART" id="SM00347">
    <property type="entry name" value="HTH_MARR"/>
    <property type="match status" value="1"/>
</dbReference>
<dbReference type="Gene3D" id="1.10.10.10">
    <property type="entry name" value="Winged helix-like DNA-binding domain superfamily/Winged helix DNA-binding domain"/>
    <property type="match status" value="1"/>
</dbReference>
<dbReference type="RefSeq" id="WP_185765355.1">
    <property type="nucleotide sequence ID" value="NZ_RIBP01000004.1"/>
</dbReference>
<dbReference type="PROSITE" id="PS50995">
    <property type="entry name" value="HTH_MARR_2"/>
    <property type="match status" value="1"/>
</dbReference>
<evidence type="ECO:0000259" key="4">
    <source>
        <dbReference type="PROSITE" id="PS50995"/>
    </source>
</evidence>
<evidence type="ECO:0000256" key="1">
    <source>
        <dbReference type="ARBA" id="ARBA00023015"/>
    </source>
</evidence>
<dbReference type="InterPro" id="IPR000835">
    <property type="entry name" value="HTH_MarR-typ"/>
</dbReference>
<evidence type="ECO:0000256" key="2">
    <source>
        <dbReference type="ARBA" id="ARBA00023125"/>
    </source>
</evidence>
<dbReference type="PANTHER" id="PTHR42756">
    <property type="entry name" value="TRANSCRIPTIONAL REGULATOR, MARR"/>
    <property type="match status" value="1"/>
</dbReference>
<evidence type="ECO:0000256" key="3">
    <source>
        <dbReference type="ARBA" id="ARBA00023163"/>
    </source>
</evidence>
<gene>
    <name evidence="5" type="ORF">CEQ21_15790</name>
</gene>
<dbReference type="Pfam" id="PF01047">
    <property type="entry name" value="MarR"/>
    <property type="match status" value="1"/>
</dbReference>
<name>A0A553SIZ3_NIACI</name>
<dbReference type="EMBL" id="RIBP01000004">
    <property type="protein sequence ID" value="TRZ36959.1"/>
    <property type="molecule type" value="Genomic_DNA"/>
</dbReference>
<reference evidence="6" key="1">
    <citation type="submission" date="2018-10" db="EMBL/GenBank/DDBJ databases">
        <title>FDA dAtabase for Regulatory Grade micrObial Sequences (FDA-ARGOS): Supporting development and validation of Infectious Disease Dx tests.</title>
        <authorList>
            <person name="Minogue T."/>
            <person name="Wolcott M."/>
            <person name="Wasieloski L."/>
            <person name="Aguilar W."/>
            <person name="Moore D."/>
            <person name="Tallon L."/>
            <person name="Sadzewicz L."/>
            <person name="Sengamalay N."/>
            <person name="Ott S."/>
            <person name="Godinez A."/>
            <person name="Nagaraj S."/>
            <person name="Vavikolanu K."/>
            <person name="Vyas G."/>
            <person name="Nadendla S."/>
            <person name="George J."/>
            <person name="Sichtig H."/>
        </authorList>
    </citation>
    <scope>NUCLEOTIDE SEQUENCE [LARGE SCALE GENOMIC DNA]</scope>
    <source>
        <strain evidence="6">FDAARGOS_343</strain>
    </source>
</reference>
<dbReference type="Proteomes" id="UP000319837">
    <property type="component" value="Unassembled WGS sequence"/>
</dbReference>
<protein>
    <submittedName>
        <fullName evidence="5">MarR family transcriptional regulator</fullName>
    </submittedName>
</protein>
<dbReference type="InterPro" id="IPR023187">
    <property type="entry name" value="Tscrpt_reg_MarR-type_CS"/>
</dbReference>
<dbReference type="AlphaFoldDB" id="A0A553SIZ3"/>
<proteinExistence type="predicted"/>
<keyword evidence="3" id="KW-0804">Transcription</keyword>
<keyword evidence="1" id="KW-0805">Transcription regulation</keyword>
<dbReference type="InterPro" id="IPR036390">
    <property type="entry name" value="WH_DNA-bd_sf"/>
</dbReference>
<dbReference type="PANTHER" id="PTHR42756:SF1">
    <property type="entry name" value="TRANSCRIPTIONAL REPRESSOR OF EMRAB OPERON"/>
    <property type="match status" value="1"/>
</dbReference>
<evidence type="ECO:0000313" key="6">
    <source>
        <dbReference type="Proteomes" id="UP000319837"/>
    </source>
</evidence>
<sequence length="143" mass="16418">MSDNHKNNKELGLILSRTYLAFKRAATRQMSSFGLTPEQFSVLSELSKTNGISQKRLAELTERDQTTVGKILDKLIKKELVSRSVDPSDRRAVQLNITSKGLDLHKQIWPELEMLENRVYEGLEDLEIESFIFALNKMYDNLS</sequence>
<comment type="caution">
    <text evidence="5">The sequence shown here is derived from an EMBL/GenBank/DDBJ whole genome shotgun (WGS) entry which is preliminary data.</text>
</comment>
<feature type="domain" description="HTH marR-type" evidence="4">
    <location>
        <begin position="8"/>
        <end position="140"/>
    </location>
</feature>
<accession>A0A553SIZ3</accession>
<dbReference type="InterPro" id="IPR036388">
    <property type="entry name" value="WH-like_DNA-bd_sf"/>
</dbReference>
<keyword evidence="2" id="KW-0238">DNA-binding</keyword>
<dbReference type="PRINTS" id="PR00598">
    <property type="entry name" value="HTHMARR"/>
</dbReference>
<dbReference type="PROSITE" id="PS01117">
    <property type="entry name" value="HTH_MARR_1"/>
    <property type="match status" value="1"/>
</dbReference>
<organism evidence="5 6">
    <name type="scientific">Niallia circulans</name>
    <name type="common">Bacillus circulans</name>
    <dbReference type="NCBI Taxonomy" id="1397"/>
    <lineage>
        <taxon>Bacteria</taxon>
        <taxon>Bacillati</taxon>
        <taxon>Bacillota</taxon>
        <taxon>Bacilli</taxon>
        <taxon>Bacillales</taxon>
        <taxon>Bacillaceae</taxon>
        <taxon>Niallia</taxon>
    </lineage>
</organism>
<dbReference type="GO" id="GO:0003700">
    <property type="term" value="F:DNA-binding transcription factor activity"/>
    <property type="evidence" value="ECO:0007669"/>
    <property type="project" value="InterPro"/>
</dbReference>